<comment type="similarity">
    <text evidence="2 10">Belongs to the glycosyltransferase 31 family.</text>
</comment>
<evidence type="ECO:0000256" key="8">
    <source>
        <dbReference type="ARBA" id="ARBA00023034"/>
    </source>
</evidence>
<keyword evidence="12" id="KW-1185">Reference proteome</keyword>
<evidence type="ECO:0000313" key="11">
    <source>
        <dbReference type="EMBL" id="KAK4012338.1"/>
    </source>
</evidence>
<evidence type="ECO:0000256" key="1">
    <source>
        <dbReference type="ARBA" id="ARBA00004323"/>
    </source>
</evidence>
<evidence type="ECO:0000256" key="9">
    <source>
        <dbReference type="ARBA" id="ARBA00023136"/>
    </source>
</evidence>
<keyword evidence="9" id="KW-0472">Membrane</keyword>
<dbReference type="Pfam" id="PF01762">
    <property type="entry name" value="Galactosyl_T"/>
    <property type="match status" value="1"/>
</dbReference>
<dbReference type="EMBL" id="JAOYFB010000003">
    <property type="protein sequence ID" value="KAK4012338.1"/>
    <property type="molecule type" value="Genomic_DNA"/>
</dbReference>
<evidence type="ECO:0000256" key="10">
    <source>
        <dbReference type="RuleBase" id="RU363063"/>
    </source>
</evidence>
<sequence>MKKGNLYKYAAPYLLNNPYPGVEKYTHYEMDRLGMLPLVNIKPLIPKLGPVINDVSSFKYPITVSGCKVNPNSRSVFITVISATENFLKREIIRKTWKNHVPVVVKKGLLSMARFVFVLGKTNDSLLQSKIRGESMVHGDILQIEILDFYRSLSFKMAGLLNCMNTNCPKIGFLLKEVDDDIYVNIYNLAKIVESYHKSGNFSIFGRSPNSGFPSHHYNNFGPNPVNMK</sequence>
<evidence type="ECO:0000256" key="6">
    <source>
        <dbReference type="ARBA" id="ARBA00022968"/>
    </source>
</evidence>
<gene>
    <name evidence="11" type="ORF">OUZ56_021438</name>
</gene>
<comment type="caution">
    <text evidence="11">The sequence shown here is derived from an EMBL/GenBank/DDBJ whole genome shotgun (WGS) entry which is preliminary data.</text>
</comment>
<evidence type="ECO:0000256" key="2">
    <source>
        <dbReference type="ARBA" id="ARBA00008661"/>
    </source>
</evidence>
<evidence type="ECO:0000256" key="7">
    <source>
        <dbReference type="ARBA" id="ARBA00022989"/>
    </source>
</evidence>
<dbReference type="EC" id="2.4.1.-" evidence="10"/>
<name>A0ABQ9ZI10_9CRUS</name>
<proteinExistence type="inferred from homology"/>
<keyword evidence="5" id="KW-0812">Transmembrane</keyword>
<dbReference type="Proteomes" id="UP001234178">
    <property type="component" value="Unassembled WGS sequence"/>
</dbReference>
<dbReference type="PANTHER" id="PTHR11214">
    <property type="entry name" value="BETA-1,3-N-ACETYLGLUCOSAMINYLTRANSFERASE"/>
    <property type="match status" value="1"/>
</dbReference>
<evidence type="ECO:0000256" key="3">
    <source>
        <dbReference type="ARBA" id="ARBA00022676"/>
    </source>
</evidence>
<keyword evidence="7" id="KW-1133">Transmembrane helix</keyword>
<organism evidence="11 12">
    <name type="scientific">Daphnia magna</name>
    <dbReference type="NCBI Taxonomy" id="35525"/>
    <lineage>
        <taxon>Eukaryota</taxon>
        <taxon>Metazoa</taxon>
        <taxon>Ecdysozoa</taxon>
        <taxon>Arthropoda</taxon>
        <taxon>Crustacea</taxon>
        <taxon>Branchiopoda</taxon>
        <taxon>Diplostraca</taxon>
        <taxon>Cladocera</taxon>
        <taxon>Anomopoda</taxon>
        <taxon>Daphniidae</taxon>
        <taxon>Daphnia</taxon>
    </lineage>
</organism>
<protein>
    <recommendedName>
        <fullName evidence="10">Hexosyltransferase</fullName>
        <ecNumber evidence="10">2.4.1.-</ecNumber>
    </recommendedName>
</protein>
<reference evidence="11 12" key="1">
    <citation type="journal article" date="2023" name="Nucleic Acids Res.">
        <title>The hologenome of Daphnia magna reveals possible DNA methylation and microbiome-mediated evolution of the host genome.</title>
        <authorList>
            <person name="Chaturvedi A."/>
            <person name="Li X."/>
            <person name="Dhandapani V."/>
            <person name="Marshall H."/>
            <person name="Kissane S."/>
            <person name="Cuenca-Cambronero M."/>
            <person name="Asole G."/>
            <person name="Calvet F."/>
            <person name="Ruiz-Romero M."/>
            <person name="Marangio P."/>
            <person name="Guigo R."/>
            <person name="Rago D."/>
            <person name="Mirbahai L."/>
            <person name="Eastwood N."/>
            <person name="Colbourne J.K."/>
            <person name="Zhou J."/>
            <person name="Mallon E."/>
            <person name="Orsini L."/>
        </authorList>
    </citation>
    <scope>NUCLEOTIDE SEQUENCE [LARGE SCALE GENOMIC DNA]</scope>
    <source>
        <strain evidence="11">LRV0_1</strain>
    </source>
</reference>
<dbReference type="PANTHER" id="PTHR11214:SF334">
    <property type="entry name" value="HEXOSYLTRANSFERASE"/>
    <property type="match status" value="1"/>
</dbReference>
<keyword evidence="3 10" id="KW-0328">Glycosyltransferase</keyword>
<evidence type="ECO:0000313" key="12">
    <source>
        <dbReference type="Proteomes" id="UP001234178"/>
    </source>
</evidence>
<keyword evidence="6" id="KW-0735">Signal-anchor</keyword>
<accession>A0ABQ9ZI10</accession>
<evidence type="ECO:0000256" key="4">
    <source>
        <dbReference type="ARBA" id="ARBA00022679"/>
    </source>
</evidence>
<dbReference type="Gene3D" id="3.90.550.50">
    <property type="match status" value="1"/>
</dbReference>
<dbReference type="InterPro" id="IPR002659">
    <property type="entry name" value="Glyco_trans_31"/>
</dbReference>
<keyword evidence="8 10" id="KW-0333">Golgi apparatus</keyword>
<comment type="subcellular location">
    <subcellularLocation>
        <location evidence="1 10">Golgi apparatus membrane</location>
        <topology evidence="1 10">Single-pass type II membrane protein</topology>
    </subcellularLocation>
</comment>
<evidence type="ECO:0000256" key="5">
    <source>
        <dbReference type="ARBA" id="ARBA00022692"/>
    </source>
</evidence>
<keyword evidence="4" id="KW-0808">Transferase</keyword>